<feature type="transmembrane region" description="Helical" evidence="10">
    <location>
        <begin position="325"/>
        <end position="347"/>
    </location>
</feature>
<dbReference type="GO" id="GO:0016020">
    <property type="term" value="C:membrane"/>
    <property type="evidence" value="ECO:0007669"/>
    <property type="project" value="UniProtKB-SubCell"/>
</dbReference>
<comment type="caution">
    <text evidence="12">The sequence shown here is derived from an EMBL/GenBank/DDBJ whole genome shotgun (WGS) entry which is preliminary data.</text>
</comment>
<accession>A0A8T0Q4H7</accession>
<evidence type="ECO:0000313" key="12">
    <source>
        <dbReference type="EMBL" id="KAG2565204.1"/>
    </source>
</evidence>
<dbReference type="EMBL" id="CM029050">
    <property type="protein sequence ID" value="KAG2565204.1"/>
    <property type="molecule type" value="Genomic_DNA"/>
</dbReference>
<evidence type="ECO:0000256" key="6">
    <source>
        <dbReference type="ARBA" id="ARBA00022989"/>
    </source>
</evidence>
<keyword evidence="2" id="KW-0813">Transport</keyword>
<name>A0A8T0Q4H7_PANVG</name>
<dbReference type="AlphaFoldDB" id="A0A8T0Q4H7"/>
<organism evidence="12 13">
    <name type="scientific">Panicum virgatum</name>
    <name type="common">Blackwell switchgrass</name>
    <dbReference type="NCBI Taxonomy" id="38727"/>
    <lineage>
        <taxon>Eukaryota</taxon>
        <taxon>Viridiplantae</taxon>
        <taxon>Streptophyta</taxon>
        <taxon>Embryophyta</taxon>
        <taxon>Tracheophyta</taxon>
        <taxon>Spermatophyta</taxon>
        <taxon>Magnoliopsida</taxon>
        <taxon>Liliopsida</taxon>
        <taxon>Poales</taxon>
        <taxon>Poaceae</taxon>
        <taxon>PACMAD clade</taxon>
        <taxon>Panicoideae</taxon>
        <taxon>Panicodae</taxon>
        <taxon>Paniceae</taxon>
        <taxon>Panicinae</taxon>
        <taxon>Panicum</taxon>
        <taxon>Panicum sect. Hiantes</taxon>
    </lineage>
</organism>
<dbReference type="PANTHER" id="PTHR24064">
    <property type="entry name" value="SOLUTE CARRIER FAMILY 22 MEMBER"/>
    <property type="match status" value="1"/>
</dbReference>
<evidence type="ECO:0000256" key="10">
    <source>
        <dbReference type="SAM" id="Phobius"/>
    </source>
</evidence>
<dbReference type="Proteomes" id="UP000823388">
    <property type="component" value="Chromosome 7N"/>
</dbReference>
<gene>
    <name evidence="12" type="ORF">PVAP13_7NG027800</name>
</gene>
<feature type="transmembrane region" description="Helical" evidence="10">
    <location>
        <begin position="93"/>
        <end position="113"/>
    </location>
</feature>
<feature type="transmembrane region" description="Helical" evidence="10">
    <location>
        <begin position="385"/>
        <end position="412"/>
    </location>
</feature>
<dbReference type="Gene3D" id="1.20.1250.20">
    <property type="entry name" value="MFS general substrate transporter like domains"/>
    <property type="match status" value="1"/>
</dbReference>
<evidence type="ECO:0000256" key="4">
    <source>
        <dbReference type="ARBA" id="ARBA00022692"/>
    </source>
</evidence>
<feature type="transmembrane region" description="Helical" evidence="10">
    <location>
        <begin position="354"/>
        <end position="373"/>
    </location>
</feature>
<keyword evidence="3" id="KW-0592">Phosphate transport</keyword>
<comment type="subcellular location">
    <subcellularLocation>
        <location evidence="1">Membrane</location>
        <topology evidence="1">Multi-pass membrane protein</topology>
    </subcellularLocation>
</comment>
<evidence type="ECO:0000256" key="9">
    <source>
        <dbReference type="ARBA" id="ARBA00044504"/>
    </source>
</evidence>
<evidence type="ECO:0000256" key="7">
    <source>
        <dbReference type="ARBA" id="ARBA00023136"/>
    </source>
</evidence>
<evidence type="ECO:0000313" key="13">
    <source>
        <dbReference type="Proteomes" id="UP000823388"/>
    </source>
</evidence>
<protein>
    <recommendedName>
        <fullName evidence="8">H(+)/Pi cotransporter</fullName>
    </recommendedName>
</protein>
<proteinExistence type="inferred from homology"/>
<dbReference type="PROSITE" id="PS50850">
    <property type="entry name" value="MFS"/>
    <property type="match status" value="1"/>
</dbReference>
<dbReference type="OrthoDB" id="433512at2759"/>
<feature type="transmembrane region" description="Helical" evidence="10">
    <location>
        <begin position="275"/>
        <end position="294"/>
    </location>
</feature>
<dbReference type="FunFam" id="1.20.1250.20:FF:000175">
    <property type="entry name" value="Inorganic phosphate transporter 1-6"/>
    <property type="match status" value="1"/>
</dbReference>
<dbReference type="GO" id="GO:0006817">
    <property type="term" value="P:phosphate ion transport"/>
    <property type="evidence" value="ECO:0007669"/>
    <property type="project" value="UniProtKB-KW"/>
</dbReference>
<evidence type="ECO:0000259" key="11">
    <source>
        <dbReference type="PROSITE" id="PS50850"/>
    </source>
</evidence>
<feature type="transmembrane region" description="Helical" evidence="10">
    <location>
        <begin position="455"/>
        <end position="474"/>
    </location>
</feature>
<evidence type="ECO:0000256" key="1">
    <source>
        <dbReference type="ARBA" id="ARBA00004141"/>
    </source>
</evidence>
<feature type="transmembrane region" description="Helical" evidence="10">
    <location>
        <begin position="60"/>
        <end position="81"/>
    </location>
</feature>
<keyword evidence="13" id="KW-1185">Reference proteome</keyword>
<evidence type="ECO:0000256" key="5">
    <source>
        <dbReference type="ARBA" id="ARBA00022847"/>
    </source>
</evidence>
<dbReference type="SUPFAM" id="SSF103473">
    <property type="entry name" value="MFS general substrate transporter"/>
    <property type="match status" value="1"/>
</dbReference>
<feature type="transmembrane region" description="Helical" evidence="10">
    <location>
        <begin position="157"/>
        <end position="182"/>
    </location>
</feature>
<evidence type="ECO:0000256" key="3">
    <source>
        <dbReference type="ARBA" id="ARBA00022592"/>
    </source>
</evidence>
<comment type="similarity">
    <text evidence="9">Belongs to the major facilitator superfamily. Phosphate:H(+) symporter (TC 2.A.1.9) family.</text>
</comment>
<evidence type="ECO:0000256" key="8">
    <source>
        <dbReference type="ARBA" id="ARBA00032043"/>
    </source>
</evidence>
<feature type="transmembrane region" description="Helical" evidence="10">
    <location>
        <begin position="424"/>
        <end position="443"/>
    </location>
</feature>
<feature type="transmembrane region" description="Helical" evidence="10">
    <location>
        <begin position="119"/>
        <end position="136"/>
    </location>
</feature>
<keyword evidence="5" id="KW-0769">Symport</keyword>
<feature type="transmembrane region" description="Helical" evidence="10">
    <location>
        <begin position="194"/>
        <end position="213"/>
    </location>
</feature>
<keyword evidence="7 10" id="KW-0472">Membrane</keyword>
<dbReference type="InterPro" id="IPR005828">
    <property type="entry name" value="MFS_sugar_transport-like"/>
</dbReference>
<evidence type="ECO:0000256" key="2">
    <source>
        <dbReference type="ARBA" id="ARBA00022448"/>
    </source>
</evidence>
<feature type="domain" description="Major facilitator superfamily (MFS) profile" evidence="11">
    <location>
        <begin position="24"/>
        <end position="479"/>
    </location>
</feature>
<reference evidence="12" key="1">
    <citation type="submission" date="2020-05" db="EMBL/GenBank/DDBJ databases">
        <title>WGS assembly of Panicum virgatum.</title>
        <authorList>
            <person name="Lovell J.T."/>
            <person name="Jenkins J."/>
            <person name="Shu S."/>
            <person name="Juenger T.E."/>
            <person name="Schmutz J."/>
        </authorList>
    </citation>
    <scope>NUCLEOTIDE SEQUENCE</scope>
    <source>
        <strain evidence="12">AP13</strain>
    </source>
</reference>
<dbReference type="InterPro" id="IPR020846">
    <property type="entry name" value="MFS_dom"/>
</dbReference>
<dbReference type="Pfam" id="PF00083">
    <property type="entry name" value="Sugar_tr"/>
    <property type="match status" value="1"/>
</dbReference>
<keyword evidence="4 10" id="KW-0812">Transmembrane</keyword>
<dbReference type="InterPro" id="IPR036259">
    <property type="entry name" value="MFS_trans_sf"/>
</dbReference>
<dbReference type="CDD" id="cd17364">
    <property type="entry name" value="MFS_PhT"/>
    <property type="match status" value="1"/>
</dbReference>
<feature type="transmembrane region" description="Helical" evidence="10">
    <location>
        <begin position="20"/>
        <end position="40"/>
    </location>
</feature>
<dbReference type="GO" id="GO:0015293">
    <property type="term" value="F:symporter activity"/>
    <property type="evidence" value="ECO:0007669"/>
    <property type="project" value="UniProtKB-KW"/>
</dbReference>
<sequence>MARGQLRVLNALDVARTQLYHYMAIVIAGMGFFTDAYDFFAISLVTDLIGNKYYQRDTPPIISVVINGIALCGAVPGQLVFGWLGDKMGRKRIYGVTLVLMVVMSLASGLSFGKPDRKNVVIVLCFFRFWLGFGIGGDYPLSATIMSEYANQRRRGAFIAAVFAMQGFGNLAAGIVGMVVSAAFVNSRTSHADFVWRIVLMFGAVPATLTYYWRMKMPETARYTALVAKDAKKAASDMSSVLNMEIVPEEEGVNQLARQGQYGLFSAEFARRHGIHLLGTSVCWLALDITFYSLNLFMKEIFTNVGLIRIRDGDNPFMRMTNVTALHTVIALCGTLPGYFFTVAFVDRIGRVRIQLLGFTMMSVFIVCLAGPYKYWTEHKSGFAVMYGMTTFFANFGPNTTTFIIAAEIFPARLRSTCHGISGAFGKVGAIIGVFGFGLVLPAEKQVSPEKQIRTILFVLVGCNLVGLVFTLLLPESKGMALEQITGEIEEHEPQLDAAAVAAAECVHEVPV</sequence>
<keyword evidence="6 10" id="KW-1133">Transmembrane helix</keyword>